<comment type="caution">
    <text evidence="1">The sequence shown here is derived from an EMBL/GenBank/DDBJ whole genome shotgun (WGS) entry which is preliminary data.</text>
</comment>
<name>A0A133MB94_CLOPF</name>
<evidence type="ECO:0000313" key="2">
    <source>
        <dbReference type="Proteomes" id="UP000070646"/>
    </source>
</evidence>
<organism evidence="1 2">
    <name type="scientific">Clostridium perfringens</name>
    <dbReference type="NCBI Taxonomy" id="1502"/>
    <lineage>
        <taxon>Bacteria</taxon>
        <taxon>Bacillati</taxon>
        <taxon>Bacillota</taxon>
        <taxon>Clostridia</taxon>
        <taxon>Eubacteriales</taxon>
        <taxon>Clostridiaceae</taxon>
        <taxon>Clostridium</taxon>
    </lineage>
</organism>
<proteinExistence type="predicted"/>
<gene>
    <name evidence="1" type="ORF">HMPREF3222_03415</name>
</gene>
<reference evidence="1 2" key="1">
    <citation type="submission" date="2016-01" db="EMBL/GenBank/DDBJ databases">
        <authorList>
            <person name="Oliw E.H."/>
        </authorList>
    </citation>
    <scope>NUCLEOTIDE SEQUENCE [LARGE SCALE GENOMIC DNA]</scope>
    <source>
        <strain evidence="1 2">MJR7757A</strain>
    </source>
</reference>
<dbReference type="EMBL" id="LRPU01000268">
    <property type="protein sequence ID" value="KXA01336.1"/>
    <property type="molecule type" value="Genomic_DNA"/>
</dbReference>
<dbReference type="Pfam" id="PF13730">
    <property type="entry name" value="HTH_36"/>
    <property type="match status" value="1"/>
</dbReference>
<dbReference type="Proteomes" id="UP000070646">
    <property type="component" value="Unassembled WGS sequence"/>
</dbReference>
<evidence type="ECO:0000313" key="1">
    <source>
        <dbReference type="EMBL" id="KXA01336.1"/>
    </source>
</evidence>
<protein>
    <recommendedName>
        <fullName evidence="3">Helix-turn-helix domain-containing protein</fullName>
    </recommendedName>
</protein>
<sequence length="292" mass="33513">MKGVFVMFKNISKDDENVKSFVQLKGILSQGYGFSPQIVMRDTRLTPEAKAIYSYMASFAGANLTSFPTIQLQLHELGMSAKRYYKHRKLLEDFGYIVVKRTTTRLASGKIVRDRNIYILEQFPVEKSKDKIDNNKSRKNEKFNNLQIRQNAQVQKVASNNNNFKSNNIINNNISSSIKEDIEEEVKIINNLCKENNFKLSIKDIKNILLAFPISKIIKAIITATTVNTKIKNCKGYIMAILKDMDTPKNINIISKSNDNINKNKLKNPNAHNFTQRDYNFDSLESKLLGWT</sequence>
<dbReference type="PATRIC" id="fig|1502.174.peg.3454"/>
<evidence type="ECO:0008006" key="3">
    <source>
        <dbReference type="Google" id="ProtNLM"/>
    </source>
</evidence>
<accession>A0A133MB94</accession>
<dbReference type="AlphaFoldDB" id="A0A133MB94"/>